<sequence>MYKKGDDRENIRYIIGSSKSDPLPFLSSLSSTSLSGVRYILCAASTFRKNAQNY</sequence>
<dbReference type="EMBL" id="LANT01000006">
    <property type="protein sequence ID" value="KJV65208.1"/>
    <property type="molecule type" value="Genomic_DNA"/>
</dbReference>
<dbReference type="Proteomes" id="UP000033754">
    <property type="component" value="Unassembled WGS sequence"/>
</dbReference>
<accession>A0A0F3N6D7</accession>
<evidence type="ECO:0000313" key="2">
    <source>
        <dbReference type="EMBL" id="KJV65208.1"/>
    </source>
</evidence>
<protein>
    <submittedName>
        <fullName evidence="1">Uncharacterized protein</fullName>
    </submittedName>
</protein>
<evidence type="ECO:0000313" key="1">
    <source>
        <dbReference type="EMBL" id="KJV63247.1"/>
    </source>
</evidence>
<name>A0A0F3N6D7_ANAPH</name>
<proteinExistence type="predicted"/>
<evidence type="ECO:0000313" key="3">
    <source>
        <dbReference type="Proteomes" id="UP000033754"/>
    </source>
</evidence>
<organism evidence="1 3">
    <name type="scientific">Anaplasma phagocytophilum str. NCH-1</name>
    <dbReference type="NCBI Taxonomy" id="1359161"/>
    <lineage>
        <taxon>Bacteria</taxon>
        <taxon>Pseudomonadati</taxon>
        <taxon>Pseudomonadota</taxon>
        <taxon>Alphaproteobacteria</taxon>
        <taxon>Rickettsiales</taxon>
        <taxon>Anaplasmataceae</taxon>
        <taxon>Anaplasma</taxon>
        <taxon>phagocytophilum group</taxon>
    </lineage>
</organism>
<dbReference type="EMBL" id="LANT01000008">
    <property type="protein sequence ID" value="KJV63247.1"/>
    <property type="molecule type" value="Genomic_DNA"/>
</dbReference>
<dbReference type="PATRIC" id="fig|1359161.3.peg.1047"/>
<dbReference type="AlphaFoldDB" id="A0A0F3N6D7"/>
<reference evidence="1 3" key="1">
    <citation type="submission" date="2015-01" db="EMBL/GenBank/DDBJ databases">
        <title>Genome Sequencing of Rickettsiales.</title>
        <authorList>
            <person name="Daugherty S.C."/>
            <person name="Su Q."/>
            <person name="Abolude K."/>
            <person name="Beier-Sexton M."/>
            <person name="Carlyon J.A."/>
            <person name="Carter R."/>
            <person name="Day N.P."/>
            <person name="Dumler S.J."/>
            <person name="Dyachenko V."/>
            <person name="Godinez A."/>
            <person name="Kurtti T.J."/>
            <person name="Lichay M."/>
            <person name="Mullins K.E."/>
            <person name="Ott S."/>
            <person name="Pappas-Brown V."/>
            <person name="Paris D.H."/>
            <person name="Patel P."/>
            <person name="Richards A.L."/>
            <person name="Sadzewicz L."/>
            <person name="Sears K."/>
            <person name="Seidman D."/>
            <person name="Sengamalay N."/>
            <person name="Stenos J."/>
            <person name="Tallon L.J."/>
            <person name="Vincent G."/>
            <person name="Fraser C.M."/>
            <person name="Munderloh U."/>
            <person name="Dunning-Hotopp J.C."/>
        </authorList>
    </citation>
    <scope>NUCLEOTIDE SEQUENCE [LARGE SCALE GENOMIC DNA]</scope>
    <source>
        <strain evidence="1 3">NCH-1</strain>
    </source>
</reference>
<comment type="caution">
    <text evidence="1">The sequence shown here is derived from an EMBL/GenBank/DDBJ whole genome shotgun (WGS) entry which is preliminary data.</text>
</comment>
<gene>
    <name evidence="2" type="ORF">EPHNCH_0935</name>
    <name evidence="1" type="ORF">EPHNCH_1044</name>
</gene>